<dbReference type="Gene3D" id="1.20.120.450">
    <property type="entry name" value="dinb family like domain"/>
    <property type="match status" value="1"/>
</dbReference>
<reference evidence="2 3" key="1">
    <citation type="submission" date="2020-03" db="EMBL/GenBank/DDBJ databases">
        <title>Genomic Encyclopedia of Type Strains, Phase IV (KMG-IV): sequencing the most valuable type-strain genomes for metagenomic binning, comparative biology and taxonomic classification.</title>
        <authorList>
            <person name="Goeker M."/>
        </authorList>
    </citation>
    <scope>NUCLEOTIDE SEQUENCE [LARGE SCALE GENOMIC DNA]</scope>
    <source>
        <strain evidence="2 3">DSM 29762</strain>
    </source>
</reference>
<dbReference type="Proteomes" id="UP000590442">
    <property type="component" value="Unassembled WGS sequence"/>
</dbReference>
<evidence type="ECO:0000313" key="3">
    <source>
        <dbReference type="Proteomes" id="UP000590442"/>
    </source>
</evidence>
<evidence type="ECO:0000259" key="1">
    <source>
        <dbReference type="Pfam" id="PF12867"/>
    </source>
</evidence>
<sequence>MEKLFDITEKNRKSLFKFLTETPKEHLLMIPEGFNNNIWWNIAHVVVTEQLLMYKMSGLPMMVSDELVNKYRKGTSPDGTVTEGEMKSIEKLIFSTIEKTKTDYVSGIFKDYDEYTTSVNVTIRNVEDAFAFNLYHEGMHLGYILALRRAIAN</sequence>
<dbReference type="InterPro" id="IPR024775">
    <property type="entry name" value="DinB-like"/>
</dbReference>
<name>A0A846QT77_9FLAO</name>
<accession>A0A846QT77</accession>
<gene>
    <name evidence="2" type="ORF">GGR42_001720</name>
</gene>
<dbReference type="InterPro" id="IPR034660">
    <property type="entry name" value="DinB/YfiT-like"/>
</dbReference>
<proteinExistence type="predicted"/>
<dbReference type="SUPFAM" id="SSF109854">
    <property type="entry name" value="DinB/YfiT-like putative metalloenzymes"/>
    <property type="match status" value="1"/>
</dbReference>
<protein>
    <recommendedName>
        <fullName evidence="1">DinB-like domain-containing protein</fullName>
    </recommendedName>
</protein>
<feature type="domain" description="DinB-like" evidence="1">
    <location>
        <begin position="8"/>
        <end position="144"/>
    </location>
</feature>
<dbReference type="EMBL" id="JAATJJ010000001">
    <property type="protein sequence ID" value="NJB71258.1"/>
    <property type="molecule type" value="Genomic_DNA"/>
</dbReference>
<dbReference type="AlphaFoldDB" id="A0A846QT77"/>
<dbReference type="RefSeq" id="WP_167962853.1">
    <property type="nucleotide sequence ID" value="NZ_JAATJJ010000001.1"/>
</dbReference>
<comment type="caution">
    <text evidence="2">The sequence shown here is derived from an EMBL/GenBank/DDBJ whole genome shotgun (WGS) entry which is preliminary data.</text>
</comment>
<keyword evidence="3" id="KW-1185">Reference proteome</keyword>
<dbReference type="Pfam" id="PF12867">
    <property type="entry name" value="DinB_2"/>
    <property type="match status" value="1"/>
</dbReference>
<evidence type="ECO:0000313" key="2">
    <source>
        <dbReference type="EMBL" id="NJB71258.1"/>
    </source>
</evidence>
<organism evidence="2 3">
    <name type="scientific">Saonia flava</name>
    <dbReference type="NCBI Taxonomy" id="523696"/>
    <lineage>
        <taxon>Bacteria</taxon>
        <taxon>Pseudomonadati</taxon>
        <taxon>Bacteroidota</taxon>
        <taxon>Flavobacteriia</taxon>
        <taxon>Flavobacteriales</taxon>
        <taxon>Flavobacteriaceae</taxon>
        <taxon>Saonia</taxon>
    </lineage>
</organism>